<sequence>MGGGKEKDLGSMARAALNKRNGEKKRKITRPHNNTPPETNKRQYCIIVETEIRLLERRKEPSHKDSWSDSDECSWTGPYIVNVRLSRCSDGQYGSMHTCPKVDAMLTVTSDSRKASLGSRLVGRRQLSADASVFLLDQGCLLIVTGGMVRDRVWSGVLWRAGGSRV</sequence>
<evidence type="ECO:0000313" key="3">
    <source>
        <dbReference type="Proteomes" id="UP000604825"/>
    </source>
</evidence>
<accession>A0A811SNE6</accession>
<name>A0A811SNE6_9POAL</name>
<proteinExistence type="predicted"/>
<dbReference type="Proteomes" id="UP000604825">
    <property type="component" value="Unassembled WGS sequence"/>
</dbReference>
<comment type="caution">
    <text evidence="2">The sequence shown here is derived from an EMBL/GenBank/DDBJ whole genome shotgun (WGS) entry which is preliminary data.</text>
</comment>
<dbReference type="EMBL" id="CAJGYO010000611">
    <property type="protein sequence ID" value="CAD6342834.1"/>
    <property type="molecule type" value="Genomic_DNA"/>
</dbReference>
<gene>
    <name evidence="2" type="ORF">NCGR_LOCUS66932</name>
</gene>
<keyword evidence="3" id="KW-1185">Reference proteome</keyword>
<organism evidence="2 3">
    <name type="scientific">Miscanthus lutarioriparius</name>
    <dbReference type="NCBI Taxonomy" id="422564"/>
    <lineage>
        <taxon>Eukaryota</taxon>
        <taxon>Viridiplantae</taxon>
        <taxon>Streptophyta</taxon>
        <taxon>Embryophyta</taxon>
        <taxon>Tracheophyta</taxon>
        <taxon>Spermatophyta</taxon>
        <taxon>Magnoliopsida</taxon>
        <taxon>Liliopsida</taxon>
        <taxon>Poales</taxon>
        <taxon>Poaceae</taxon>
        <taxon>PACMAD clade</taxon>
        <taxon>Panicoideae</taxon>
        <taxon>Andropogonodae</taxon>
        <taxon>Andropogoneae</taxon>
        <taxon>Saccharinae</taxon>
        <taxon>Miscanthus</taxon>
    </lineage>
</organism>
<evidence type="ECO:0000256" key="1">
    <source>
        <dbReference type="SAM" id="MobiDB-lite"/>
    </source>
</evidence>
<evidence type="ECO:0000313" key="2">
    <source>
        <dbReference type="EMBL" id="CAD6342834.1"/>
    </source>
</evidence>
<protein>
    <submittedName>
        <fullName evidence="2">Uncharacterized protein</fullName>
    </submittedName>
</protein>
<reference evidence="2" key="1">
    <citation type="submission" date="2020-10" db="EMBL/GenBank/DDBJ databases">
        <authorList>
            <person name="Han B."/>
            <person name="Lu T."/>
            <person name="Zhao Q."/>
            <person name="Huang X."/>
            <person name="Zhao Y."/>
        </authorList>
    </citation>
    <scope>NUCLEOTIDE SEQUENCE</scope>
</reference>
<dbReference type="AlphaFoldDB" id="A0A811SNE6"/>
<feature type="region of interest" description="Disordered" evidence="1">
    <location>
        <begin position="1"/>
        <end position="40"/>
    </location>
</feature>